<comment type="caution">
    <text evidence="1">The sequence shown here is derived from an EMBL/GenBank/DDBJ whole genome shotgun (WGS) entry which is preliminary data.</text>
</comment>
<organism evidence="1 2">
    <name type="scientific">Microbacterium binotii</name>
    <dbReference type="NCBI Taxonomy" id="462710"/>
    <lineage>
        <taxon>Bacteria</taxon>
        <taxon>Bacillati</taxon>
        <taxon>Actinomycetota</taxon>
        <taxon>Actinomycetes</taxon>
        <taxon>Micrococcales</taxon>
        <taxon>Microbacteriaceae</taxon>
        <taxon>Microbacterium</taxon>
    </lineage>
</organism>
<protein>
    <recommendedName>
        <fullName evidence="3">DUF3168 domain-containing protein</fullName>
    </recommendedName>
</protein>
<dbReference type="RefSeq" id="WP_344228383.1">
    <property type="nucleotide sequence ID" value="NZ_BAAARI010000011.1"/>
</dbReference>
<evidence type="ECO:0008006" key="3">
    <source>
        <dbReference type="Google" id="ProtNLM"/>
    </source>
</evidence>
<gene>
    <name evidence="1" type="ORF">GCM10009862_15790</name>
</gene>
<evidence type="ECO:0000313" key="2">
    <source>
        <dbReference type="Proteomes" id="UP001500274"/>
    </source>
</evidence>
<dbReference type="EMBL" id="BAAARI010000011">
    <property type="protein sequence ID" value="GAA2577318.1"/>
    <property type="molecule type" value="Genomic_DNA"/>
</dbReference>
<proteinExistence type="predicted"/>
<reference evidence="2" key="1">
    <citation type="journal article" date="2019" name="Int. J. Syst. Evol. Microbiol.">
        <title>The Global Catalogue of Microorganisms (GCM) 10K type strain sequencing project: providing services to taxonomists for standard genome sequencing and annotation.</title>
        <authorList>
            <consortium name="The Broad Institute Genomics Platform"/>
            <consortium name="The Broad Institute Genome Sequencing Center for Infectious Disease"/>
            <person name="Wu L."/>
            <person name="Ma J."/>
        </authorList>
    </citation>
    <scope>NUCLEOTIDE SEQUENCE [LARGE SCALE GENOMIC DNA]</scope>
    <source>
        <strain evidence="2">JCM 16365</strain>
    </source>
</reference>
<name>A0ABP6BMK7_9MICO</name>
<dbReference type="Proteomes" id="UP001500274">
    <property type="component" value="Unassembled WGS sequence"/>
</dbReference>
<accession>A0ABP6BMK7</accession>
<sequence>MSLLDSDRLFQALLERLELPGATVVADLDFDSFDDVPLITHRSFVAQEGNGRGIWRATLTINAFVDISSEPDPWTTVIQPLYDGIHAWGDSPLAGVIDGVGAVSSVDRDIEALNRHGNAVELDAKSITTYTGSFELTIRA</sequence>
<evidence type="ECO:0000313" key="1">
    <source>
        <dbReference type="EMBL" id="GAA2577318.1"/>
    </source>
</evidence>
<keyword evidence="2" id="KW-1185">Reference proteome</keyword>